<proteinExistence type="predicted"/>
<accession>A0ACC2GCQ2</accession>
<name>A0ACC2GCQ2_DALPE</name>
<evidence type="ECO:0000313" key="2">
    <source>
        <dbReference type="Proteomes" id="UP001157502"/>
    </source>
</evidence>
<sequence>MFTNAQRRLAGHKNALIWIGLEAVTVGVAMTAAVLAIDIVSFPVAVVTACCFGAYILWNLWHTWDDENVASGWDVVRKYMILIRFLKWFVASVVIGKAAEALNLRDVCWYSIIIPALHCLVQVLKCSLFKGGR</sequence>
<dbReference type="Proteomes" id="UP001157502">
    <property type="component" value="Chromosome 14"/>
</dbReference>
<comment type="caution">
    <text evidence="1">The sequence shown here is derived from an EMBL/GenBank/DDBJ whole genome shotgun (WGS) entry which is preliminary data.</text>
</comment>
<evidence type="ECO:0000313" key="1">
    <source>
        <dbReference type="EMBL" id="KAJ8001499.1"/>
    </source>
</evidence>
<keyword evidence="2" id="KW-1185">Reference proteome</keyword>
<gene>
    <name evidence="1" type="ORF">DPEC_G00170120</name>
</gene>
<dbReference type="EMBL" id="CM055741">
    <property type="protein sequence ID" value="KAJ8001499.1"/>
    <property type="molecule type" value="Genomic_DNA"/>
</dbReference>
<organism evidence="1 2">
    <name type="scientific">Dallia pectoralis</name>
    <name type="common">Alaska blackfish</name>
    <dbReference type="NCBI Taxonomy" id="75939"/>
    <lineage>
        <taxon>Eukaryota</taxon>
        <taxon>Metazoa</taxon>
        <taxon>Chordata</taxon>
        <taxon>Craniata</taxon>
        <taxon>Vertebrata</taxon>
        <taxon>Euteleostomi</taxon>
        <taxon>Actinopterygii</taxon>
        <taxon>Neopterygii</taxon>
        <taxon>Teleostei</taxon>
        <taxon>Protacanthopterygii</taxon>
        <taxon>Esociformes</taxon>
        <taxon>Umbridae</taxon>
        <taxon>Dallia</taxon>
    </lineage>
</organism>
<reference evidence="1" key="1">
    <citation type="submission" date="2021-05" db="EMBL/GenBank/DDBJ databases">
        <authorList>
            <person name="Pan Q."/>
            <person name="Jouanno E."/>
            <person name="Zahm M."/>
            <person name="Klopp C."/>
            <person name="Cabau C."/>
            <person name="Louis A."/>
            <person name="Berthelot C."/>
            <person name="Parey E."/>
            <person name="Roest Crollius H."/>
            <person name="Montfort J."/>
            <person name="Robinson-Rechavi M."/>
            <person name="Bouchez O."/>
            <person name="Lampietro C."/>
            <person name="Lopez Roques C."/>
            <person name="Donnadieu C."/>
            <person name="Postlethwait J."/>
            <person name="Bobe J."/>
            <person name="Dillon D."/>
            <person name="Chandos A."/>
            <person name="von Hippel F."/>
            <person name="Guiguen Y."/>
        </authorList>
    </citation>
    <scope>NUCLEOTIDE SEQUENCE</scope>
    <source>
        <strain evidence="1">YG-Jan2019</strain>
    </source>
</reference>
<protein>
    <submittedName>
        <fullName evidence="1">Uncharacterized protein</fullName>
    </submittedName>
</protein>